<keyword evidence="5 7" id="KW-0472">Membrane</keyword>
<dbReference type="Proteomes" id="UP000195557">
    <property type="component" value="Unassembled WGS sequence"/>
</dbReference>
<dbReference type="GO" id="GO:0016036">
    <property type="term" value="P:cellular response to phosphate starvation"/>
    <property type="evidence" value="ECO:0007669"/>
    <property type="project" value="TreeGrafter"/>
</dbReference>
<dbReference type="GO" id="GO:0000822">
    <property type="term" value="F:inositol hexakisphosphate binding"/>
    <property type="evidence" value="ECO:0007669"/>
    <property type="project" value="TreeGrafter"/>
</dbReference>
<dbReference type="PROSITE" id="PS51382">
    <property type="entry name" value="SPX"/>
    <property type="match status" value="1"/>
</dbReference>
<evidence type="ECO:0000256" key="5">
    <source>
        <dbReference type="ARBA" id="ARBA00023136"/>
    </source>
</evidence>
<evidence type="ECO:0000256" key="4">
    <source>
        <dbReference type="ARBA" id="ARBA00022989"/>
    </source>
</evidence>
<evidence type="ECO:0000259" key="8">
    <source>
        <dbReference type="PROSITE" id="PS51380"/>
    </source>
</evidence>
<accession>A0A1Y5IH51</accession>
<dbReference type="Pfam" id="PF03124">
    <property type="entry name" value="EXS"/>
    <property type="match status" value="1"/>
</dbReference>
<evidence type="ECO:0000256" key="7">
    <source>
        <dbReference type="SAM" id="Phobius"/>
    </source>
</evidence>
<dbReference type="AlphaFoldDB" id="A0A1Y5IH51"/>
<dbReference type="PROSITE" id="PS51380">
    <property type="entry name" value="EXS"/>
    <property type="match status" value="1"/>
</dbReference>
<sequence>MSADWTAPASDGEPSSPRASTMVHFARTMERHRIAEWASMYVDYEALKTFVTALKELRDKGKDGAMTEDDDVGGGGAGYLSGRESIDAEAVWARYANAPKLSTELNERGKANAERVALEETWESLGLELDDFLEVKSTLEDQGNGVPNALRQFYEQLDVQVNKCNKFYETLVEIQAKHLASALLRIDVISAALDAETPTTSSKESEVATSEAAGVCKNAPHPTPQVPPLRRHVRSGSATTASGTDLHEFFKQNNVIEGHERASKAAQAIRDDAQTFSPVTLTTSREKATRALLHDIKEIYYSVCMIQNFSTLNAVAIRKITKKVDKEAFIRTSGIYCTACDQLAFWPDVKESTFQCNTMIKLCERAFLTCHLLLRRIKAVTGMTARITSMASSQPEKSGRTGITRKEREGLLETLRETGRRIKDDGLKANIDRESNGNPLLFFLGGFFWGVAFPSLMIPLWYLVFTCGLESTDETCRKELAAFVTLRGFLLIFGQSLLWGPAVYVWQRTMVHWELIFFGSVGKTGLRAEHAILATVFPWLLCVLILTASTVLWSLGKENTLWVTPISLIIFITCIIPAPESWKWANDPRMIFIQPPMATRRFLLRHVIRVISAPWHFVLFPDFFVADQLTSHSTAIADLTVTFGLAGDTASTRAIAATVPLWFRLAQSFRRARDAVVCKRGGRPRGHLLNAGKYAFSILALWLRYYAAHVNADDHSVKEWIVAYFFTAFSVCYSLCWDYFCDWTIVAYNPKSSWRVELLPRRTLVKSNAAWGCAVAFNTLARSAALFAAVPGLPFDNLSTQVLVTALAAVEVLRRAVWNIFRVENEHSSNCGAFRASGDSAFEALEDPFVAHVDELSKELRFVPRKGSDKV</sequence>
<keyword evidence="4 7" id="KW-1133">Transmembrane helix</keyword>
<feature type="region of interest" description="Disordered" evidence="6">
    <location>
        <begin position="215"/>
        <end position="240"/>
    </location>
</feature>
<dbReference type="EMBL" id="KZ155783">
    <property type="protein sequence ID" value="OUS46422.1"/>
    <property type="molecule type" value="Genomic_DNA"/>
</dbReference>
<feature type="domain" description="SPX" evidence="9">
    <location>
        <begin position="23"/>
        <end position="338"/>
    </location>
</feature>
<dbReference type="GO" id="GO:0005794">
    <property type="term" value="C:Golgi apparatus"/>
    <property type="evidence" value="ECO:0007669"/>
    <property type="project" value="TreeGrafter"/>
</dbReference>
<keyword evidence="3 7" id="KW-0812">Transmembrane</keyword>
<organism evidence="10">
    <name type="scientific">Ostreococcus tauri</name>
    <name type="common">Marine green alga</name>
    <dbReference type="NCBI Taxonomy" id="70448"/>
    <lineage>
        <taxon>Eukaryota</taxon>
        <taxon>Viridiplantae</taxon>
        <taxon>Chlorophyta</taxon>
        <taxon>Mamiellophyceae</taxon>
        <taxon>Mamiellales</taxon>
        <taxon>Bathycoccaceae</taxon>
        <taxon>Ostreococcus</taxon>
    </lineage>
</organism>
<dbReference type="InterPro" id="IPR004342">
    <property type="entry name" value="EXS_C"/>
</dbReference>
<evidence type="ECO:0000256" key="1">
    <source>
        <dbReference type="ARBA" id="ARBA00004141"/>
    </source>
</evidence>
<dbReference type="GO" id="GO:0005886">
    <property type="term" value="C:plasma membrane"/>
    <property type="evidence" value="ECO:0007669"/>
    <property type="project" value="TreeGrafter"/>
</dbReference>
<feature type="transmembrane region" description="Helical" evidence="7">
    <location>
        <begin position="531"/>
        <end position="555"/>
    </location>
</feature>
<reference evidence="10" key="1">
    <citation type="submission" date="2017-04" db="EMBL/GenBank/DDBJ databases">
        <title>Population genomics of picophytoplankton unveils novel chromosome hypervariability.</title>
        <authorList>
            <consortium name="DOE Joint Genome Institute"/>
            <person name="Blanc-Mathieu R."/>
            <person name="Krasovec M."/>
            <person name="Hebrard M."/>
            <person name="Yau S."/>
            <person name="Desgranges E."/>
            <person name="Martin J."/>
            <person name="Schackwitz W."/>
            <person name="Kuo A."/>
            <person name="Salin G."/>
            <person name="Donnadieu C."/>
            <person name="Desdevises Y."/>
            <person name="Sanchez-Ferandin S."/>
            <person name="Moreau H."/>
            <person name="Rivals E."/>
            <person name="Grigoriev I.V."/>
            <person name="Grimsley N."/>
            <person name="Eyre-Walker A."/>
            <person name="Piganeau G."/>
        </authorList>
    </citation>
    <scope>NUCLEOTIDE SEQUENCE [LARGE SCALE GENOMIC DNA]</scope>
    <source>
        <strain evidence="10">RCC 1115</strain>
    </source>
</reference>
<comment type="subcellular location">
    <subcellularLocation>
        <location evidence="1">Membrane</location>
        <topology evidence="1">Multi-pass membrane protein</topology>
    </subcellularLocation>
</comment>
<comment type="similarity">
    <text evidence="2">Belongs to the SYG1 (TC 2.A.94) family.</text>
</comment>
<dbReference type="eggNOG" id="KOG1162">
    <property type="taxonomic scope" value="Eukaryota"/>
</dbReference>
<proteinExistence type="inferred from homology"/>
<feature type="domain" description="EXS" evidence="8">
    <location>
        <begin position="644"/>
        <end position="854"/>
    </location>
</feature>
<gene>
    <name evidence="10" type="ORF">BE221DRAFT_205426</name>
</gene>
<keyword evidence="10" id="KW-0675">Receptor</keyword>
<evidence type="ECO:0000313" key="10">
    <source>
        <dbReference type="EMBL" id="OUS46422.1"/>
    </source>
</evidence>
<dbReference type="PANTHER" id="PTHR10783:SF103">
    <property type="entry name" value="SOLUTE CARRIER FAMILY 53 MEMBER 1"/>
    <property type="match status" value="1"/>
</dbReference>
<dbReference type="GO" id="GO:0006817">
    <property type="term" value="P:phosphate ion transport"/>
    <property type="evidence" value="ECO:0007669"/>
    <property type="project" value="TreeGrafter"/>
</dbReference>
<evidence type="ECO:0000256" key="2">
    <source>
        <dbReference type="ARBA" id="ARBA00009665"/>
    </source>
</evidence>
<protein>
    <submittedName>
        <fullName evidence="10">Xenotropic and polytropic murine retrovirus receptor</fullName>
    </submittedName>
</protein>
<evidence type="ECO:0000256" key="6">
    <source>
        <dbReference type="SAM" id="MobiDB-lite"/>
    </source>
</evidence>
<feature type="transmembrane region" description="Helical" evidence="7">
    <location>
        <begin position="484"/>
        <end position="506"/>
    </location>
</feature>
<dbReference type="PANTHER" id="PTHR10783">
    <property type="entry name" value="XENOTROPIC AND POLYTROPIC RETROVIRUS RECEPTOR 1-RELATED"/>
    <property type="match status" value="1"/>
</dbReference>
<evidence type="ECO:0000256" key="3">
    <source>
        <dbReference type="ARBA" id="ARBA00022692"/>
    </source>
</evidence>
<feature type="transmembrane region" description="Helical" evidence="7">
    <location>
        <begin position="561"/>
        <end position="582"/>
    </location>
</feature>
<feature type="transmembrane region" description="Helical" evidence="7">
    <location>
        <begin position="440"/>
        <end position="464"/>
    </location>
</feature>
<name>A0A1Y5IH51_OSTTA</name>
<dbReference type="InterPro" id="IPR004331">
    <property type="entry name" value="SPX_dom"/>
</dbReference>
<evidence type="ECO:0000259" key="9">
    <source>
        <dbReference type="PROSITE" id="PS51382"/>
    </source>
</evidence>
<dbReference type="Pfam" id="PF03105">
    <property type="entry name" value="SPX"/>
    <property type="match status" value="1"/>
</dbReference>